<feature type="signal peptide" evidence="2">
    <location>
        <begin position="1"/>
        <end position="23"/>
    </location>
</feature>
<evidence type="ECO:0008006" key="5">
    <source>
        <dbReference type="Google" id="ProtNLM"/>
    </source>
</evidence>
<feature type="transmembrane region" description="Helical" evidence="1">
    <location>
        <begin position="349"/>
        <end position="367"/>
    </location>
</feature>
<evidence type="ECO:0000313" key="3">
    <source>
        <dbReference type="EMBL" id="PIL42718.1"/>
    </source>
</evidence>
<dbReference type="PROSITE" id="PS00018">
    <property type="entry name" value="EF_HAND_1"/>
    <property type="match status" value="1"/>
</dbReference>
<dbReference type="OrthoDB" id="9808870at2"/>
<evidence type="ECO:0000256" key="2">
    <source>
        <dbReference type="SAM" id="SignalP"/>
    </source>
</evidence>
<dbReference type="InterPro" id="IPR018247">
    <property type="entry name" value="EF_Hand_1_Ca_BS"/>
</dbReference>
<reference evidence="3 4" key="1">
    <citation type="submission" date="2017-10" db="EMBL/GenBank/DDBJ databases">
        <title>Massilia psychrophilum sp. nov., a novel purple-pigmented bacterium isolated from Tianshan glacier, Xinjiang Municipality, China.</title>
        <authorList>
            <person name="Wang H."/>
        </authorList>
    </citation>
    <scope>NUCLEOTIDE SEQUENCE [LARGE SCALE GENOMIC DNA]</scope>
    <source>
        <strain evidence="3 4">JCM 30074</strain>
    </source>
</reference>
<keyword evidence="4" id="KW-1185">Reference proteome</keyword>
<comment type="caution">
    <text evidence="3">The sequence shown here is derived from an EMBL/GenBank/DDBJ whole genome shotgun (WGS) entry which is preliminary data.</text>
</comment>
<keyword evidence="1" id="KW-1133">Transmembrane helix</keyword>
<dbReference type="InterPro" id="IPR032809">
    <property type="entry name" value="Put_HupE_UreJ"/>
</dbReference>
<organism evidence="3 4">
    <name type="scientific">Massilia eurypsychrophila</name>
    <dbReference type="NCBI Taxonomy" id="1485217"/>
    <lineage>
        <taxon>Bacteria</taxon>
        <taxon>Pseudomonadati</taxon>
        <taxon>Pseudomonadota</taxon>
        <taxon>Betaproteobacteria</taxon>
        <taxon>Burkholderiales</taxon>
        <taxon>Oxalobacteraceae</taxon>
        <taxon>Telluria group</taxon>
        <taxon>Massilia</taxon>
    </lineage>
</organism>
<feature type="transmembrane region" description="Helical" evidence="1">
    <location>
        <begin position="260"/>
        <end position="278"/>
    </location>
</feature>
<keyword evidence="2" id="KW-0732">Signal</keyword>
<dbReference type="Proteomes" id="UP000230390">
    <property type="component" value="Unassembled WGS sequence"/>
</dbReference>
<protein>
    <recommendedName>
        <fullName evidence="5">HupE/UreJ family protein</fullName>
    </recommendedName>
</protein>
<accession>A0A2G8TAM0</accession>
<feature type="transmembrane region" description="Helical" evidence="1">
    <location>
        <begin position="228"/>
        <end position="254"/>
    </location>
</feature>
<evidence type="ECO:0000256" key="1">
    <source>
        <dbReference type="SAM" id="Phobius"/>
    </source>
</evidence>
<gene>
    <name evidence="3" type="ORF">CR105_23020</name>
</gene>
<name>A0A2G8TAM0_9BURK</name>
<dbReference type="AlphaFoldDB" id="A0A2G8TAM0"/>
<keyword evidence="1" id="KW-0472">Membrane</keyword>
<feature type="transmembrane region" description="Helical" evidence="1">
    <location>
        <begin position="312"/>
        <end position="337"/>
    </location>
</feature>
<feature type="chain" id="PRO_5013600754" description="HupE/UreJ family protein" evidence="2">
    <location>
        <begin position="24"/>
        <end position="377"/>
    </location>
</feature>
<proteinExistence type="predicted"/>
<evidence type="ECO:0000313" key="4">
    <source>
        <dbReference type="Proteomes" id="UP000230390"/>
    </source>
</evidence>
<dbReference type="RefSeq" id="WP_099792599.1">
    <property type="nucleotide sequence ID" value="NZ_JBHLYV010000030.1"/>
</dbReference>
<dbReference type="EMBL" id="PDOC01000022">
    <property type="protein sequence ID" value="PIL42718.1"/>
    <property type="molecule type" value="Genomic_DNA"/>
</dbReference>
<sequence>MMRRTLAALLALAMALCALPALAHKPSDSYLALKVTGKQVDGQWDIALRDLDMAIGLDADGNGELTWDEVRARHPDIAAYAMSRLAVASAGSACPMTVTAHLLDDHSDGAYAVLRLQAVCTADVTTLDVDYKLLFDIDPQHKGLLRFERGAVTSTAIFTPASARQSLQVTDPSRWRQFADYVKHGVWHIWIGFDHILFLLALLLPAVLVRKGVTWDGGAALRPAAIDVLKIVTAFTLAHSITLTLAALGVLAIPSRVVESVIAASVALAAANNIWPLFRGQRAGAAFAFGLLHGFGFASVLLDLGLPPSSLLLSLVGFNVGVELGQIAIVAVFLPLAYLARNTAFYRKAVLVGGSVLILAIALVWLAERVLDLEIVS</sequence>
<keyword evidence="1" id="KW-0812">Transmembrane</keyword>
<dbReference type="Pfam" id="PF13795">
    <property type="entry name" value="HupE_UreJ_2"/>
    <property type="match status" value="1"/>
</dbReference>
<feature type="transmembrane region" description="Helical" evidence="1">
    <location>
        <begin position="285"/>
        <end position="306"/>
    </location>
</feature>
<feature type="transmembrane region" description="Helical" evidence="1">
    <location>
        <begin position="187"/>
        <end position="208"/>
    </location>
</feature>